<evidence type="ECO:0000256" key="1">
    <source>
        <dbReference type="ARBA" id="ARBA00004651"/>
    </source>
</evidence>
<keyword evidence="8" id="KW-0811">Translocation</keyword>
<evidence type="ECO:0000256" key="7">
    <source>
        <dbReference type="ARBA" id="ARBA00022989"/>
    </source>
</evidence>
<evidence type="ECO:0000256" key="3">
    <source>
        <dbReference type="ARBA" id="ARBA00022448"/>
    </source>
</evidence>
<protein>
    <recommendedName>
        <fullName evidence="2">Protein translocase subunit SecF</fullName>
    </recommendedName>
</protein>
<dbReference type="PRINTS" id="PR01755">
    <property type="entry name" value="SECFTRNLCASE"/>
</dbReference>
<dbReference type="InterPro" id="IPR048634">
    <property type="entry name" value="SecD_SecF_C"/>
</dbReference>
<sequence>MFVIKHKAIFFTITAGLMLASLIFAFVWTPGLSIEFTGGSVVEGHYASTTPAIETLNTRVSEILPGSRVTPVGETGLVVRTKDLSPDEHNKLIVALSPEASQQFVETDLSTVGPSIGNELRSKALLSVILVLALIILFVAFSFRSASRVVSSWKFGLSVIICLVHDIFVPVGIFSVIAHFLPGYEIDTLFVTAILAILGYSVADTIVVFDRIRENLRHASGKEPFEE</sequence>
<dbReference type="GO" id="GO:0006886">
    <property type="term" value="P:intracellular protein transport"/>
    <property type="evidence" value="ECO:0007669"/>
    <property type="project" value="InterPro"/>
</dbReference>
<feature type="domain" description="Protein export membrane protein SecD/SecF C-terminal" evidence="11">
    <location>
        <begin position="101"/>
        <end position="221"/>
    </location>
</feature>
<dbReference type="Gene3D" id="1.20.1640.10">
    <property type="entry name" value="Multidrug efflux transporter AcrB transmembrane domain"/>
    <property type="match status" value="1"/>
</dbReference>
<evidence type="ECO:0000256" key="9">
    <source>
        <dbReference type="ARBA" id="ARBA00023136"/>
    </source>
</evidence>
<evidence type="ECO:0000256" key="10">
    <source>
        <dbReference type="SAM" id="Phobius"/>
    </source>
</evidence>
<dbReference type="InterPro" id="IPR022813">
    <property type="entry name" value="SecD/SecF_arch_bac"/>
</dbReference>
<organism evidence="12 13">
    <name type="scientific">Candidatus Yanofskybacteria bacterium RIFCSPLOWO2_02_FULL_47_9b</name>
    <dbReference type="NCBI Taxonomy" id="1802708"/>
    <lineage>
        <taxon>Bacteria</taxon>
        <taxon>Candidatus Yanofskyibacteriota</taxon>
    </lineage>
</organism>
<comment type="caution">
    <text evidence="12">The sequence shown here is derived from an EMBL/GenBank/DDBJ whole genome shotgun (WGS) entry which is preliminary data.</text>
</comment>
<dbReference type="GO" id="GO:0015450">
    <property type="term" value="F:protein-transporting ATPase activity"/>
    <property type="evidence" value="ECO:0007669"/>
    <property type="project" value="InterPro"/>
</dbReference>
<reference evidence="12 13" key="1">
    <citation type="journal article" date="2016" name="Nat. Commun.">
        <title>Thousands of microbial genomes shed light on interconnected biogeochemical processes in an aquifer system.</title>
        <authorList>
            <person name="Anantharaman K."/>
            <person name="Brown C.T."/>
            <person name="Hug L.A."/>
            <person name="Sharon I."/>
            <person name="Castelle C.J."/>
            <person name="Probst A.J."/>
            <person name="Thomas B.C."/>
            <person name="Singh A."/>
            <person name="Wilkins M.J."/>
            <person name="Karaoz U."/>
            <person name="Brodie E.L."/>
            <person name="Williams K.H."/>
            <person name="Hubbard S.S."/>
            <person name="Banfield J.F."/>
        </authorList>
    </citation>
    <scope>NUCLEOTIDE SEQUENCE [LARGE SCALE GENOMIC DNA]</scope>
</reference>
<dbReference type="GO" id="GO:0005886">
    <property type="term" value="C:plasma membrane"/>
    <property type="evidence" value="ECO:0007669"/>
    <property type="project" value="UniProtKB-SubCell"/>
</dbReference>
<evidence type="ECO:0000256" key="5">
    <source>
        <dbReference type="ARBA" id="ARBA00022692"/>
    </source>
</evidence>
<gene>
    <name evidence="12" type="ORF">A3I39_02570</name>
</gene>
<proteinExistence type="predicted"/>
<dbReference type="Pfam" id="PF02355">
    <property type="entry name" value="SecD_SecF_C"/>
    <property type="match status" value="1"/>
</dbReference>
<feature type="transmembrane region" description="Helical" evidence="10">
    <location>
        <begin position="189"/>
        <end position="209"/>
    </location>
</feature>
<accession>A0A1F8H6C3</accession>
<dbReference type="PANTHER" id="PTHR30081">
    <property type="entry name" value="PROTEIN-EXPORT MEMBRANE PROTEIN SEC"/>
    <property type="match status" value="1"/>
</dbReference>
<dbReference type="NCBIfam" id="TIGR00966">
    <property type="entry name" value="transloc_SecF"/>
    <property type="match status" value="1"/>
</dbReference>
<evidence type="ECO:0000313" key="12">
    <source>
        <dbReference type="EMBL" id="OGN33133.1"/>
    </source>
</evidence>
<keyword evidence="4" id="KW-1003">Cell membrane</keyword>
<feature type="transmembrane region" description="Helical" evidence="10">
    <location>
        <begin position="155"/>
        <end position="177"/>
    </location>
</feature>
<keyword evidence="6" id="KW-0653">Protein transport</keyword>
<feature type="transmembrane region" description="Helical" evidence="10">
    <location>
        <begin position="9"/>
        <end position="28"/>
    </location>
</feature>
<keyword evidence="7 10" id="KW-1133">Transmembrane helix</keyword>
<feature type="transmembrane region" description="Helical" evidence="10">
    <location>
        <begin position="124"/>
        <end position="143"/>
    </location>
</feature>
<evidence type="ECO:0000256" key="2">
    <source>
        <dbReference type="ARBA" id="ARBA00015792"/>
    </source>
</evidence>
<evidence type="ECO:0000256" key="8">
    <source>
        <dbReference type="ARBA" id="ARBA00023010"/>
    </source>
</evidence>
<evidence type="ECO:0000259" key="11">
    <source>
        <dbReference type="Pfam" id="PF02355"/>
    </source>
</evidence>
<dbReference type="PANTHER" id="PTHR30081:SF8">
    <property type="entry name" value="PROTEIN TRANSLOCASE SUBUNIT SECF"/>
    <property type="match status" value="1"/>
</dbReference>
<keyword evidence="9 10" id="KW-0472">Membrane</keyword>
<keyword evidence="3" id="KW-0813">Transport</keyword>
<dbReference type="InterPro" id="IPR022645">
    <property type="entry name" value="SecD/SecF_bac"/>
</dbReference>
<dbReference type="AlphaFoldDB" id="A0A1F8H6C3"/>
<comment type="subcellular location">
    <subcellularLocation>
        <location evidence="1">Cell membrane</location>
        <topology evidence="1">Multi-pass membrane protein</topology>
    </subcellularLocation>
</comment>
<feature type="non-terminal residue" evidence="12">
    <location>
        <position position="227"/>
    </location>
</feature>
<dbReference type="EMBL" id="MGKW01000037">
    <property type="protein sequence ID" value="OGN33133.1"/>
    <property type="molecule type" value="Genomic_DNA"/>
</dbReference>
<evidence type="ECO:0000313" key="13">
    <source>
        <dbReference type="Proteomes" id="UP000178155"/>
    </source>
</evidence>
<dbReference type="Proteomes" id="UP000178155">
    <property type="component" value="Unassembled WGS sequence"/>
</dbReference>
<evidence type="ECO:0000256" key="6">
    <source>
        <dbReference type="ARBA" id="ARBA00022927"/>
    </source>
</evidence>
<dbReference type="InterPro" id="IPR005665">
    <property type="entry name" value="SecF_bac"/>
</dbReference>
<evidence type="ECO:0000256" key="4">
    <source>
        <dbReference type="ARBA" id="ARBA00022475"/>
    </source>
</evidence>
<dbReference type="SUPFAM" id="SSF82866">
    <property type="entry name" value="Multidrug efflux transporter AcrB transmembrane domain"/>
    <property type="match status" value="1"/>
</dbReference>
<name>A0A1F8H6C3_9BACT</name>
<keyword evidence="5 10" id="KW-0812">Transmembrane</keyword>